<dbReference type="Pfam" id="PF00270">
    <property type="entry name" value="DEAD"/>
    <property type="match status" value="1"/>
</dbReference>
<dbReference type="GO" id="GO:0006281">
    <property type="term" value="P:DNA repair"/>
    <property type="evidence" value="ECO:0007669"/>
    <property type="project" value="UniProtKB-UniRule"/>
</dbReference>
<dbReference type="Pfam" id="PF19833">
    <property type="entry name" value="RecG_dom3_C"/>
    <property type="match status" value="1"/>
</dbReference>
<evidence type="ECO:0000256" key="5">
    <source>
        <dbReference type="ARBA" id="ARBA00022801"/>
    </source>
</evidence>
<dbReference type="PROSITE" id="PS51194">
    <property type="entry name" value="HELICASE_CTER"/>
    <property type="match status" value="1"/>
</dbReference>
<keyword evidence="8" id="KW-0238">DNA-binding</keyword>
<dbReference type="InterPro" id="IPR001650">
    <property type="entry name" value="Helicase_C-like"/>
</dbReference>
<dbReference type="SUPFAM" id="SSF52540">
    <property type="entry name" value="P-loop containing nucleoside triphosphate hydrolases"/>
    <property type="match status" value="2"/>
</dbReference>
<dbReference type="GO" id="GO:0005524">
    <property type="term" value="F:ATP binding"/>
    <property type="evidence" value="ECO:0007669"/>
    <property type="project" value="UniProtKB-KW"/>
</dbReference>
<dbReference type="Pfam" id="PF00271">
    <property type="entry name" value="Helicase_C"/>
    <property type="match status" value="1"/>
</dbReference>
<dbReference type="PANTHER" id="PTHR47964:SF1">
    <property type="entry name" value="ATP-DEPENDENT DNA HELICASE HOMOLOG RECG, CHLOROPLASTIC"/>
    <property type="match status" value="1"/>
</dbReference>
<dbReference type="NCBIfam" id="NF008168">
    <property type="entry name" value="PRK10917.2-2"/>
    <property type="match status" value="1"/>
</dbReference>
<evidence type="ECO:0000256" key="6">
    <source>
        <dbReference type="ARBA" id="ARBA00022806"/>
    </source>
</evidence>
<dbReference type="CDD" id="cd04488">
    <property type="entry name" value="RecG_wedge_OBF"/>
    <property type="match status" value="1"/>
</dbReference>
<comment type="similarity">
    <text evidence="1 15">Belongs to the helicase family. RecG subfamily.</text>
</comment>
<comment type="catalytic activity">
    <reaction evidence="14 15">
        <text>ATP + H2O = ADP + phosphate + H(+)</text>
        <dbReference type="Rhea" id="RHEA:13065"/>
        <dbReference type="ChEBI" id="CHEBI:15377"/>
        <dbReference type="ChEBI" id="CHEBI:15378"/>
        <dbReference type="ChEBI" id="CHEBI:30616"/>
        <dbReference type="ChEBI" id="CHEBI:43474"/>
        <dbReference type="ChEBI" id="CHEBI:456216"/>
        <dbReference type="EC" id="5.6.2.4"/>
    </reaction>
</comment>
<evidence type="ECO:0000256" key="11">
    <source>
        <dbReference type="ARBA" id="ARBA00023235"/>
    </source>
</evidence>
<dbReference type="InterPro" id="IPR027417">
    <property type="entry name" value="P-loop_NTPase"/>
</dbReference>
<evidence type="ECO:0000259" key="18">
    <source>
        <dbReference type="PROSITE" id="PS51194"/>
    </source>
</evidence>
<feature type="compositionally biased region" description="Polar residues" evidence="16">
    <location>
        <begin position="164"/>
        <end position="175"/>
    </location>
</feature>
<feature type="domain" description="Helicase ATP-binding" evidence="17">
    <location>
        <begin position="465"/>
        <end position="626"/>
    </location>
</feature>
<comment type="catalytic activity">
    <reaction evidence="12 15">
        <text>Couples ATP hydrolysis with the unwinding of duplex DNA by translocating in the 3'-5' direction.</text>
        <dbReference type="EC" id="5.6.2.4"/>
    </reaction>
</comment>
<dbReference type="EC" id="5.6.2.4" evidence="13 15"/>
<dbReference type="InterPro" id="IPR014001">
    <property type="entry name" value="Helicase_ATP-bd"/>
</dbReference>
<dbReference type="GO" id="GO:0006310">
    <property type="term" value="P:DNA recombination"/>
    <property type="evidence" value="ECO:0007669"/>
    <property type="project" value="UniProtKB-UniRule"/>
</dbReference>
<dbReference type="NCBIfam" id="NF008165">
    <property type="entry name" value="PRK10917.1-3"/>
    <property type="match status" value="1"/>
</dbReference>
<dbReference type="NCBIfam" id="TIGR00643">
    <property type="entry name" value="recG"/>
    <property type="match status" value="1"/>
</dbReference>
<sequence>MRAEIDAILDKLEKPMAVEEKTGCRNFAVIGGFDRYMAAWAKRAGELCDGELREYFAQIAQLFEGYADAAVTERRCRILQARHLLTQLRQRLGEVKQAALNAPAPSSEPALPSEGAPPFTPFATPPQAHRRAPGEPPRAEKPSLPSTVISLRQIQPPDDAVTPHTDQPIGSQLSVNAPRPVPSHLQSPAPKPLSLDDPVRFLKGVGPRRAKLLKRLGVESVGDLLRFYPRRYEDRRNLKALSEVAPSEKVVVQVQVIGKPFTEERKHLLITKVPVSDGTGRAFLVWFNQPFMERKFHIGQRLFVFGKATQVFGQLTFQTPDVEEVTGDAALQVGRLVPVYPLTEGLSQNFVRTLVQETVVRTVSRLEETLPEEIRRRYNLMPLNEALRQIHFPDDDEGLEAARRRVVFDEFLTLQLVLTLRKKGVKEHEGIAFHVDWDAVKGFFRSLPFDLTDDQRKVIGEILADMQTPHPMNRLLHGEVGSGKTVVAATAMFVAVQNGYQAAFMAPTEILAEQHYRVLRELFWKHGIDVVQLVGSLTPANKRKVRMKIREGVAQIVVGTHALIEEATEFHRLGLVVVDEQHRFGVMQRAKLIWKGQSPDVLIMTATPIPRTLALTVYGDLDVSVIRKLPPGRQRAKTYWLHTSKRMLAYEFVKKELAKGHQAYVVCPLIEESEKLEDVQSVYRHAEWLQQSVFPDYTVGVLHGRMPGYEKDETMDAFRRNEIQVLVTTTVVEVGVDVPNATVMVVEDADRFGLAQLHQLRGRVERSEHPCFCVLIADPSTDEARERLRVMTKTNDGFVIAEHDLKLRGPGEFLGTRQHGLPDLKLADIVRDVDILMQARECAEHIVEVDPRLERPEHKHLRVKVEALEGGAELLRVS</sequence>
<protein>
    <recommendedName>
        <fullName evidence="2 15">ATP-dependent DNA helicase RecG</fullName>
        <ecNumber evidence="13 15">5.6.2.4</ecNumber>
    </recommendedName>
</protein>
<reference evidence="20" key="1">
    <citation type="submission" date="2017-09" db="EMBL/GenBank/DDBJ databases">
        <title>Metaegenomics of thermophilic ammonia-oxidizing enrichment culture.</title>
        <authorList>
            <person name="Kato S."/>
            <person name="Suzuki K."/>
        </authorList>
    </citation>
    <scope>NUCLEOTIDE SEQUENCE [LARGE SCALE GENOMIC DNA]</scope>
</reference>
<keyword evidence="5 15" id="KW-0378">Hydrolase</keyword>
<evidence type="ECO:0000256" key="8">
    <source>
        <dbReference type="ARBA" id="ARBA00023125"/>
    </source>
</evidence>
<keyword evidence="10 15" id="KW-0234">DNA repair</keyword>
<dbReference type="InterPro" id="IPR047112">
    <property type="entry name" value="RecG/Mfd"/>
</dbReference>
<dbReference type="InterPro" id="IPR004609">
    <property type="entry name" value="ATP-dep_DNA_helicase_RecG"/>
</dbReference>
<evidence type="ECO:0000256" key="10">
    <source>
        <dbReference type="ARBA" id="ARBA00023204"/>
    </source>
</evidence>
<feature type="compositionally biased region" description="Low complexity" evidence="16">
    <location>
        <begin position="99"/>
        <end position="117"/>
    </location>
</feature>
<dbReference type="Gene3D" id="2.40.50.140">
    <property type="entry name" value="Nucleic acid-binding proteins"/>
    <property type="match status" value="1"/>
</dbReference>
<proteinExistence type="inferred from homology"/>
<keyword evidence="11" id="KW-0413">Isomerase</keyword>
<dbReference type="SUPFAM" id="SSF50249">
    <property type="entry name" value="Nucleic acid-binding proteins"/>
    <property type="match status" value="1"/>
</dbReference>
<evidence type="ECO:0000256" key="12">
    <source>
        <dbReference type="ARBA" id="ARBA00034617"/>
    </source>
</evidence>
<dbReference type="InterPro" id="IPR045562">
    <property type="entry name" value="RecG_dom3_C"/>
</dbReference>
<keyword evidence="6 15" id="KW-0347">Helicase</keyword>
<dbReference type="InterPro" id="IPR011545">
    <property type="entry name" value="DEAD/DEAH_box_helicase_dom"/>
</dbReference>
<dbReference type="GO" id="GO:0003677">
    <property type="term" value="F:DNA binding"/>
    <property type="evidence" value="ECO:0007669"/>
    <property type="project" value="UniProtKB-KW"/>
</dbReference>
<dbReference type="InterPro" id="IPR012340">
    <property type="entry name" value="NA-bd_OB-fold"/>
</dbReference>
<evidence type="ECO:0000256" key="7">
    <source>
        <dbReference type="ARBA" id="ARBA00022840"/>
    </source>
</evidence>
<dbReference type="Proteomes" id="UP000236173">
    <property type="component" value="Unassembled WGS sequence"/>
</dbReference>
<evidence type="ECO:0000259" key="17">
    <source>
        <dbReference type="PROSITE" id="PS51192"/>
    </source>
</evidence>
<evidence type="ECO:0000256" key="14">
    <source>
        <dbReference type="ARBA" id="ARBA00048988"/>
    </source>
</evidence>
<comment type="function">
    <text evidence="15">Plays a critical role in recombination and DNA repair. Helps process Holliday junction intermediates to mature products by catalyzing branch migration. Has replication fork regression activity, unwinds stalled or blocked replication forks to make a HJ that can be resolved. Has a DNA unwinding activity characteristic of a DNA helicase with 3'-5' polarity.</text>
</comment>
<feature type="domain" description="Helicase C-terminal" evidence="18">
    <location>
        <begin position="645"/>
        <end position="811"/>
    </location>
</feature>
<evidence type="ECO:0000256" key="9">
    <source>
        <dbReference type="ARBA" id="ARBA00023172"/>
    </source>
</evidence>
<name>A0A2H5XE57_9BACT</name>
<dbReference type="EMBL" id="BEHT01000028">
    <property type="protein sequence ID" value="GBC99471.1"/>
    <property type="molecule type" value="Genomic_DNA"/>
</dbReference>
<dbReference type="InterPro" id="IPR033454">
    <property type="entry name" value="RecG_wedge"/>
</dbReference>
<organism evidence="19 20">
    <name type="scientific">Candidatus Fervidibacter japonicus</name>
    <dbReference type="NCBI Taxonomy" id="2035412"/>
    <lineage>
        <taxon>Bacteria</taxon>
        <taxon>Candidatus Fervidibacterota</taxon>
        <taxon>Candidatus Fervidibacter</taxon>
    </lineage>
</organism>
<evidence type="ECO:0000256" key="4">
    <source>
        <dbReference type="ARBA" id="ARBA00022763"/>
    </source>
</evidence>
<gene>
    <name evidence="19" type="primary">recG</name>
    <name evidence="19" type="ORF">HRbin17_01996</name>
</gene>
<keyword evidence="3 15" id="KW-0547">Nucleotide-binding</keyword>
<feature type="region of interest" description="Disordered" evidence="16">
    <location>
        <begin position="157"/>
        <end position="192"/>
    </location>
</feature>
<keyword evidence="4 15" id="KW-0227">DNA damage</keyword>
<evidence type="ECO:0000256" key="13">
    <source>
        <dbReference type="ARBA" id="ARBA00034808"/>
    </source>
</evidence>
<evidence type="ECO:0000313" key="20">
    <source>
        <dbReference type="Proteomes" id="UP000236173"/>
    </source>
</evidence>
<evidence type="ECO:0000256" key="3">
    <source>
        <dbReference type="ARBA" id="ARBA00022741"/>
    </source>
</evidence>
<dbReference type="PROSITE" id="PS51192">
    <property type="entry name" value="HELICASE_ATP_BIND_1"/>
    <property type="match status" value="1"/>
</dbReference>
<evidence type="ECO:0000256" key="1">
    <source>
        <dbReference type="ARBA" id="ARBA00007504"/>
    </source>
</evidence>
<dbReference type="AlphaFoldDB" id="A0A2H5XE57"/>
<dbReference type="SMART" id="SM00487">
    <property type="entry name" value="DEXDc"/>
    <property type="match status" value="1"/>
</dbReference>
<keyword evidence="9 15" id="KW-0233">DNA recombination</keyword>
<evidence type="ECO:0000256" key="2">
    <source>
        <dbReference type="ARBA" id="ARBA00017846"/>
    </source>
</evidence>
<comment type="caution">
    <text evidence="19">The sequence shown here is derived from an EMBL/GenBank/DDBJ whole genome shotgun (WGS) entry which is preliminary data.</text>
</comment>
<evidence type="ECO:0000313" key="19">
    <source>
        <dbReference type="EMBL" id="GBC99471.1"/>
    </source>
</evidence>
<dbReference type="Gene3D" id="3.40.50.300">
    <property type="entry name" value="P-loop containing nucleotide triphosphate hydrolases"/>
    <property type="match status" value="2"/>
</dbReference>
<keyword evidence="7 15" id="KW-0067">ATP-binding</keyword>
<accession>A0A2H5XE57</accession>
<feature type="region of interest" description="Disordered" evidence="16">
    <location>
        <begin position="99"/>
        <end position="145"/>
    </location>
</feature>
<dbReference type="CDD" id="cd17992">
    <property type="entry name" value="DEXHc_RecG"/>
    <property type="match status" value="1"/>
</dbReference>
<dbReference type="GO" id="GO:0043138">
    <property type="term" value="F:3'-5' DNA helicase activity"/>
    <property type="evidence" value="ECO:0007669"/>
    <property type="project" value="UniProtKB-EC"/>
</dbReference>
<evidence type="ECO:0000256" key="15">
    <source>
        <dbReference type="RuleBase" id="RU363016"/>
    </source>
</evidence>
<dbReference type="PANTHER" id="PTHR47964">
    <property type="entry name" value="ATP-DEPENDENT DNA HELICASE HOMOLOG RECG, CHLOROPLASTIC"/>
    <property type="match status" value="1"/>
</dbReference>
<dbReference type="SMART" id="SM00490">
    <property type="entry name" value="HELICc"/>
    <property type="match status" value="1"/>
</dbReference>
<evidence type="ECO:0000256" key="16">
    <source>
        <dbReference type="SAM" id="MobiDB-lite"/>
    </source>
</evidence>
<dbReference type="Pfam" id="PF17191">
    <property type="entry name" value="RecG_wedge"/>
    <property type="match status" value="1"/>
</dbReference>
<dbReference type="GO" id="GO:0016887">
    <property type="term" value="F:ATP hydrolysis activity"/>
    <property type="evidence" value="ECO:0007669"/>
    <property type="project" value="RHEA"/>
</dbReference>